<feature type="domain" description="AGC-kinase C-terminal" evidence="7">
    <location>
        <begin position="32"/>
        <end position="99"/>
    </location>
</feature>
<reference evidence="8 9" key="1">
    <citation type="journal article" date="2018" name="Genome Biol. Evol.">
        <title>Multiple Roots of Fruiting Body Formation in Amoebozoa.</title>
        <authorList>
            <person name="Hillmann F."/>
            <person name="Forbes G."/>
            <person name="Novohradska S."/>
            <person name="Ferling I."/>
            <person name="Riege K."/>
            <person name="Groth M."/>
            <person name="Westermann M."/>
            <person name="Marz M."/>
            <person name="Spaller T."/>
            <person name="Winckler T."/>
            <person name="Schaap P."/>
            <person name="Glockner G."/>
        </authorList>
    </citation>
    <scope>NUCLEOTIDE SEQUENCE [LARGE SCALE GENOMIC DNA]</scope>
    <source>
        <strain evidence="8 9">Jena</strain>
    </source>
</reference>
<keyword evidence="9" id="KW-1185">Reference proteome</keyword>
<evidence type="ECO:0000313" key="8">
    <source>
        <dbReference type="EMBL" id="PRP73868.1"/>
    </source>
</evidence>
<dbReference type="AlphaFoldDB" id="A0A2P6MQ80"/>
<dbReference type="Proteomes" id="UP000241769">
    <property type="component" value="Unassembled WGS sequence"/>
</dbReference>
<dbReference type="InterPro" id="IPR000961">
    <property type="entry name" value="AGC-kinase_C"/>
</dbReference>
<evidence type="ECO:0000256" key="5">
    <source>
        <dbReference type="ARBA" id="ARBA00022840"/>
    </source>
</evidence>
<evidence type="ECO:0000256" key="2">
    <source>
        <dbReference type="ARBA" id="ARBA00022679"/>
    </source>
</evidence>
<evidence type="ECO:0000256" key="4">
    <source>
        <dbReference type="ARBA" id="ARBA00022777"/>
    </source>
</evidence>
<keyword evidence="4" id="KW-0418">Kinase</keyword>
<dbReference type="GO" id="GO:0005524">
    <property type="term" value="F:ATP binding"/>
    <property type="evidence" value="ECO:0007669"/>
    <property type="project" value="UniProtKB-KW"/>
</dbReference>
<organism evidence="8 9">
    <name type="scientific">Planoprotostelium fungivorum</name>
    <dbReference type="NCBI Taxonomy" id="1890364"/>
    <lineage>
        <taxon>Eukaryota</taxon>
        <taxon>Amoebozoa</taxon>
        <taxon>Evosea</taxon>
        <taxon>Variosea</taxon>
        <taxon>Cavosteliida</taxon>
        <taxon>Cavosteliaceae</taxon>
        <taxon>Planoprotostelium</taxon>
    </lineage>
</organism>
<keyword evidence="1" id="KW-0723">Serine/threonine-protein kinase</keyword>
<dbReference type="OrthoDB" id="162894at2759"/>
<dbReference type="InParanoid" id="A0A2P6MQ80"/>
<protein>
    <recommendedName>
        <fullName evidence="7">AGC-kinase C-terminal domain-containing protein</fullName>
    </recommendedName>
</protein>
<feature type="compositionally biased region" description="Basic and acidic residues" evidence="6">
    <location>
        <begin position="278"/>
        <end position="287"/>
    </location>
</feature>
<dbReference type="EMBL" id="MDYQ01000535">
    <property type="protein sequence ID" value="PRP73868.1"/>
    <property type="molecule type" value="Genomic_DNA"/>
</dbReference>
<dbReference type="Gene3D" id="3.30.200.20">
    <property type="entry name" value="Phosphorylase Kinase, domain 1"/>
    <property type="match status" value="1"/>
</dbReference>
<keyword evidence="2" id="KW-0808">Transferase</keyword>
<feature type="region of interest" description="Disordered" evidence="6">
    <location>
        <begin position="226"/>
        <end position="318"/>
    </location>
</feature>
<accession>A0A2P6MQ80</accession>
<proteinExistence type="predicted"/>
<evidence type="ECO:0000259" key="7">
    <source>
        <dbReference type="PROSITE" id="PS51285"/>
    </source>
</evidence>
<feature type="region of interest" description="Disordered" evidence="6">
    <location>
        <begin position="108"/>
        <end position="136"/>
    </location>
</feature>
<feature type="region of interest" description="Disordered" evidence="6">
    <location>
        <begin position="329"/>
        <end position="348"/>
    </location>
</feature>
<name>A0A2P6MQ80_9EUKA</name>
<feature type="non-terminal residue" evidence="8">
    <location>
        <position position="1"/>
    </location>
</feature>
<evidence type="ECO:0000313" key="9">
    <source>
        <dbReference type="Proteomes" id="UP000241769"/>
    </source>
</evidence>
<sequence>AADLIGRLLVIEPSKRLGYQGWGELKSHLFFKNIDWDTVLTTSMDDIFVPRPESLVDTFYFGDFAVDIKKGRKSPVMGEKDWKSERFHFTNAAGLEKQNRALIIATAKRHQQDNDQGTDSDENVRNGPMMSPPKISPMNLFGKLEGDYISKLDPELCRRVLQRLSERDDESSTMVREIVISEMLSVPLGGAAAAVRKGVQKPSPRMHLPTIHSLAQIHDLPERHTRIGNHTVGGSFVFPSQKKTNHQGAAHISPQMDSSLLKNRRKSASDVNLAPTELPEKEEKKEGSTSLSPENKGPSLNMRWSTSSPAISPLKSLDSLRSSIRDDDELFDELDMSTPPRKGSPVLM</sequence>
<keyword evidence="3" id="KW-0547">Nucleotide-binding</keyword>
<evidence type="ECO:0000256" key="1">
    <source>
        <dbReference type="ARBA" id="ARBA00022527"/>
    </source>
</evidence>
<evidence type="ECO:0000256" key="3">
    <source>
        <dbReference type="ARBA" id="ARBA00022741"/>
    </source>
</evidence>
<dbReference type="PROSITE" id="PS51285">
    <property type="entry name" value="AGC_KINASE_CTER"/>
    <property type="match status" value="1"/>
</dbReference>
<dbReference type="Gene3D" id="1.10.510.10">
    <property type="entry name" value="Transferase(Phosphotransferase) domain 1"/>
    <property type="match status" value="1"/>
</dbReference>
<dbReference type="GO" id="GO:0004674">
    <property type="term" value="F:protein serine/threonine kinase activity"/>
    <property type="evidence" value="ECO:0007669"/>
    <property type="project" value="UniProtKB-KW"/>
</dbReference>
<dbReference type="SUPFAM" id="SSF56112">
    <property type="entry name" value="Protein kinase-like (PK-like)"/>
    <property type="match status" value="1"/>
</dbReference>
<dbReference type="InterPro" id="IPR011009">
    <property type="entry name" value="Kinase-like_dom_sf"/>
</dbReference>
<comment type="caution">
    <text evidence="8">The sequence shown here is derived from an EMBL/GenBank/DDBJ whole genome shotgun (WGS) entry which is preliminary data.</text>
</comment>
<evidence type="ECO:0000256" key="6">
    <source>
        <dbReference type="SAM" id="MobiDB-lite"/>
    </source>
</evidence>
<gene>
    <name evidence="8" type="ORF">PROFUN_16603</name>
</gene>
<keyword evidence="5" id="KW-0067">ATP-binding</keyword>